<sequence length="95" mass="10636">RTAPRENRALQPYLAFGIRPGLRHHTATPTIREGLVLTGAYAIQADIWGRLEGAVRILVCMRVRDGILLRYYLIDCISLGVEAVRIDVAHKNLPC</sequence>
<proteinExistence type="predicted"/>
<dbReference type="AlphaFoldDB" id="A0A6J4NTP2"/>
<gene>
    <name evidence="1" type="ORF">AVDCRST_MAG93-9922</name>
</gene>
<feature type="non-terminal residue" evidence="1">
    <location>
        <position position="1"/>
    </location>
</feature>
<protein>
    <submittedName>
        <fullName evidence="1">Uncharacterized protein</fullName>
    </submittedName>
</protein>
<reference evidence="1" key="1">
    <citation type="submission" date="2020-02" db="EMBL/GenBank/DDBJ databases">
        <authorList>
            <person name="Meier V. D."/>
        </authorList>
    </citation>
    <scope>NUCLEOTIDE SEQUENCE</scope>
    <source>
        <strain evidence="1">AVDCRST_MAG93</strain>
    </source>
</reference>
<accession>A0A6J4NTP2</accession>
<organism evidence="1">
    <name type="scientific">uncultured Chloroflexia bacterium</name>
    <dbReference type="NCBI Taxonomy" id="1672391"/>
    <lineage>
        <taxon>Bacteria</taxon>
        <taxon>Bacillati</taxon>
        <taxon>Chloroflexota</taxon>
        <taxon>Chloroflexia</taxon>
        <taxon>environmental samples</taxon>
    </lineage>
</organism>
<evidence type="ECO:0000313" key="1">
    <source>
        <dbReference type="EMBL" id="CAA9394966.1"/>
    </source>
</evidence>
<dbReference type="EMBL" id="CADCTR010003331">
    <property type="protein sequence ID" value="CAA9394966.1"/>
    <property type="molecule type" value="Genomic_DNA"/>
</dbReference>
<name>A0A6J4NTP2_9CHLR</name>